<name>A0A0K6G7W5_9AGAM</name>
<dbReference type="AlphaFoldDB" id="A0A0K6G7W5"/>
<feature type="region of interest" description="Disordered" evidence="1">
    <location>
        <begin position="207"/>
        <end position="230"/>
    </location>
</feature>
<dbReference type="Proteomes" id="UP000044841">
    <property type="component" value="Unassembled WGS sequence"/>
</dbReference>
<protein>
    <submittedName>
        <fullName evidence="2">Uncharacterized protein</fullName>
    </submittedName>
</protein>
<proteinExistence type="predicted"/>
<feature type="compositionally biased region" description="Basic and acidic residues" evidence="1">
    <location>
        <begin position="171"/>
        <end position="190"/>
    </location>
</feature>
<evidence type="ECO:0000313" key="3">
    <source>
        <dbReference type="Proteomes" id="UP000044841"/>
    </source>
</evidence>
<feature type="region of interest" description="Disordered" evidence="1">
    <location>
        <begin position="164"/>
        <end position="195"/>
    </location>
</feature>
<reference evidence="2 3" key="1">
    <citation type="submission" date="2015-07" db="EMBL/GenBank/DDBJ databases">
        <authorList>
            <person name="Noorani M."/>
        </authorList>
    </citation>
    <scope>NUCLEOTIDE SEQUENCE [LARGE SCALE GENOMIC DNA]</scope>
    <source>
        <strain evidence="2">BBA 69670</strain>
    </source>
</reference>
<evidence type="ECO:0000313" key="2">
    <source>
        <dbReference type="EMBL" id="CUA74728.1"/>
    </source>
</evidence>
<feature type="region of interest" description="Disordered" evidence="1">
    <location>
        <begin position="33"/>
        <end position="62"/>
    </location>
</feature>
<gene>
    <name evidence="2" type="ORF">RSOLAG22IIIB_11443</name>
</gene>
<organism evidence="2 3">
    <name type="scientific">Rhizoctonia solani</name>
    <dbReference type="NCBI Taxonomy" id="456999"/>
    <lineage>
        <taxon>Eukaryota</taxon>
        <taxon>Fungi</taxon>
        <taxon>Dikarya</taxon>
        <taxon>Basidiomycota</taxon>
        <taxon>Agaricomycotina</taxon>
        <taxon>Agaricomycetes</taxon>
        <taxon>Cantharellales</taxon>
        <taxon>Ceratobasidiaceae</taxon>
        <taxon>Rhizoctonia</taxon>
    </lineage>
</organism>
<dbReference type="Gene3D" id="3.60.130.30">
    <property type="match status" value="1"/>
</dbReference>
<dbReference type="EMBL" id="CYGV01001485">
    <property type="protein sequence ID" value="CUA74728.1"/>
    <property type="molecule type" value="Genomic_DNA"/>
</dbReference>
<sequence>MSAQRPKGNSSALSEPIYDSTLFASLKVHSDGKQAIKRTRPPLGDTVYKQKRHLRRETERKKEHDSKRLVLNCIAAAIANKIILPFRMSKFLKKKNAGEIPVSELHPPYDGLVNHKTKLQASGTPKLIVDLDDIVVFWYFPHFIGTGTQDLVLSHLAELVKVYPPVPDSESGDRRSDVQRIPETTREGQRVTRSMAQQAAPILTEEVIPFPSGSLTDGEEEPTDDESENAPVAEVLDRYEDADKPIKWRASGKEAKICHELLAEKSGPQFAALCPTVLPPSAYYLSPGWFPTGMENKKPMNASLHFRRGLQPVCAQQMINFLESKRLYDRQVTYLTNIIHQPLAESMGKVRASMKAIKGPTGDILEHGWTSAFPCLGLGMNRASGIHRDSKGLSAGMDVIGVFGTFTSGGQLWLPDLNLEVEWTPGCLAAFDGYDLRHMVRRWDGGCRVALISFCRSSTWRGLKLSTSIPRPTLSQVQGQLDAAKEGRSKLVGSLVAQRTKRKHSDIAQ</sequence>
<feature type="compositionally biased region" description="Acidic residues" evidence="1">
    <location>
        <begin position="217"/>
        <end position="228"/>
    </location>
</feature>
<accession>A0A0K6G7W5</accession>
<keyword evidence="3" id="KW-1185">Reference proteome</keyword>
<evidence type="ECO:0000256" key="1">
    <source>
        <dbReference type="SAM" id="MobiDB-lite"/>
    </source>
</evidence>